<keyword evidence="3" id="KW-1185">Reference proteome</keyword>
<feature type="compositionally biased region" description="Polar residues" evidence="1">
    <location>
        <begin position="19"/>
        <end position="33"/>
    </location>
</feature>
<evidence type="ECO:0000313" key="3">
    <source>
        <dbReference type="Proteomes" id="UP000034291"/>
    </source>
</evidence>
<feature type="region of interest" description="Disordered" evidence="1">
    <location>
        <begin position="279"/>
        <end position="298"/>
    </location>
</feature>
<protein>
    <recommendedName>
        <fullName evidence="4">BTB domain-containing protein</fullName>
    </recommendedName>
</protein>
<feature type="non-terminal residue" evidence="2">
    <location>
        <position position="1"/>
    </location>
</feature>
<dbReference type="EMBL" id="JZBS01003731">
    <property type="protein sequence ID" value="KKK13842.1"/>
    <property type="molecule type" value="Genomic_DNA"/>
</dbReference>
<comment type="caution">
    <text evidence="2">The sequence shown here is derived from an EMBL/GenBank/DDBJ whole genome shotgun (WGS) entry which is preliminary data.</text>
</comment>
<dbReference type="AlphaFoldDB" id="A0A0F8WRG8"/>
<gene>
    <name evidence="2" type="ORF">ARAM_001543</name>
</gene>
<dbReference type="InterPro" id="IPR011333">
    <property type="entry name" value="SKP1/BTB/POZ_sf"/>
</dbReference>
<dbReference type="Gene3D" id="3.30.710.10">
    <property type="entry name" value="Potassium Channel Kv1.1, Chain A"/>
    <property type="match status" value="1"/>
</dbReference>
<dbReference type="OrthoDB" id="3926209at2759"/>
<dbReference type="PANTHER" id="PTHR47843:SF3">
    <property type="entry name" value="BTB DOMAIN-CONTAINING PROTEIN"/>
    <property type="match status" value="1"/>
</dbReference>
<dbReference type="Proteomes" id="UP000034291">
    <property type="component" value="Unassembled WGS sequence"/>
</dbReference>
<sequence length="298" mass="32773">LKMDLTPQVRVAGSEDVTAPSTQNTANVDTETTLAPGAIEESQADQTQDITLPDAELNEAESQPTEEPQPAEKKPIHFLDFLASPIIELVIGSGDNRTTMTAHQNLLLESPALAEKVKAFGDGPRKIELPDDDVEAFGCFLQYQYTHDYSTPDCATTQTDSVGDRPDNSGEQLLKHARVYTLAGKLGIPALRSLAHSKIHRIDSTSLGELTYARYVYANTPADDTTIRKPVSSFWGSRSHVLRHETGAEFKKLCLDVPEFCYDVLSHVLDQKEKRAHDKVEAESGTRGSARKRLRSGL</sequence>
<name>A0A0F8WRG8_9EURO</name>
<organism evidence="2 3">
    <name type="scientific">Aspergillus rambellii</name>
    <dbReference type="NCBI Taxonomy" id="308745"/>
    <lineage>
        <taxon>Eukaryota</taxon>
        <taxon>Fungi</taxon>
        <taxon>Dikarya</taxon>
        <taxon>Ascomycota</taxon>
        <taxon>Pezizomycotina</taxon>
        <taxon>Eurotiomycetes</taxon>
        <taxon>Eurotiomycetidae</taxon>
        <taxon>Eurotiales</taxon>
        <taxon>Aspergillaceae</taxon>
        <taxon>Aspergillus</taxon>
        <taxon>Aspergillus subgen. Nidulantes</taxon>
    </lineage>
</organism>
<evidence type="ECO:0000256" key="1">
    <source>
        <dbReference type="SAM" id="MobiDB-lite"/>
    </source>
</evidence>
<dbReference type="PANTHER" id="PTHR47843">
    <property type="entry name" value="BTB DOMAIN-CONTAINING PROTEIN-RELATED"/>
    <property type="match status" value="1"/>
</dbReference>
<evidence type="ECO:0000313" key="2">
    <source>
        <dbReference type="EMBL" id="KKK13842.1"/>
    </source>
</evidence>
<proteinExistence type="predicted"/>
<feature type="region of interest" description="Disordered" evidence="1">
    <location>
        <begin position="1"/>
        <end position="51"/>
    </location>
</feature>
<reference evidence="2 3" key="1">
    <citation type="submission" date="2015-02" db="EMBL/GenBank/DDBJ databases">
        <title>Draft Genome Sequences of Two Closely-Related Aflatoxigenic Aspergillus Species Obtained from the Cote d'Ivoire.</title>
        <authorList>
            <person name="Moore G.G."/>
            <person name="Beltz S.B."/>
            <person name="Mack B.M."/>
        </authorList>
    </citation>
    <scope>NUCLEOTIDE SEQUENCE [LARGE SCALE GENOMIC DNA]</scope>
    <source>
        <strain evidence="2 3">SRRC1468</strain>
    </source>
</reference>
<evidence type="ECO:0008006" key="4">
    <source>
        <dbReference type="Google" id="ProtNLM"/>
    </source>
</evidence>
<accession>A0A0F8WRG8</accession>
<feature type="compositionally biased region" description="Basic residues" evidence="1">
    <location>
        <begin position="289"/>
        <end position="298"/>
    </location>
</feature>